<organism evidence="2 3">
    <name type="scientific">Vreelandella azerica</name>
    <dbReference type="NCBI Taxonomy" id="2732867"/>
    <lineage>
        <taxon>Bacteria</taxon>
        <taxon>Pseudomonadati</taxon>
        <taxon>Pseudomonadota</taxon>
        <taxon>Gammaproteobacteria</taxon>
        <taxon>Oceanospirillales</taxon>
        <taxon>Halomonadaceae</taxon>
        <taxon>Vreelandella</taxon>
    </lineage>
</organism>
<dbReference type="SUPFAM" id="SSF53448">
    <property type="entry name" value="Nucleotide-diphospho-sugar transferases"/>
    <property type="match status" value="1"/>
</dbReference>
<evidence type="ECO:0000313" key="3">
    <source>
        <dbReference type="Proteomes" id="UP000588806"/>
    </source>
</evidence>
<dbReference type="AlphaFoldDB" id="A0A7Y3TWP9"/>
<dbReference type="PANTHER" id="PTHR43685">
    <property type="entry name" value="GLYCOSYLTRANSFERASE"/>
    <property type="match status" value="1"/>
</dbReference>
<dbReference type="InterPro" id="IPR050834">
    <property type="entry name" value="Glycosyltransf_2"/>
</dbReference>
<name>A0A7Y3TWP9_9GAMM</name>
<accession>A0A7Y3TWP9</accession>
<protein>
    <submittedName>
        <fullName evidence="2">Glycosyltransferase family 2 protein</fullName>
    </submittedName>
</protein>
<dbReference type="PANTHER" id="PTHR43685:SF2">
    <property type="entry name" value="GLYCOSYLTRANSFERASE 2-LIKE DOMAIN-CONTAINING PROTEIN"/>
    <property type="match status" value="1"/>
</dbReference>
<keyword evidence="2" id="KW-0808">Transferase</keyword>
<comment type="caution">
    <text evidence="2">The sequence shown here is derived from an EMBL/GenBank/DDBJ whole genome shotgun (WGS) entry which is preliminary data.</text>
</comment>
<dbReference type="Proteomes" id="UP000588806">
    <property type="component" value="Unassembled WGS sequence"/>
</dbReference>
<dbReference type="RefSeq" id="WP_171702066.1">
    <property type="nucleotide sequence ID" value="NZ_JABFHI010000002.1"/>
</dbReference>
<sequence>MNFSRFETLRELERLLAWLINGPLKGMVKAILQGLLWCYAKVERQPMPRLNALGTELRWDITVNVAPKANVPTMATVLELERKLWAGYARYALPALVYVASAPLGLPRAQALAAWVVARWYLADGADTEQALHYLVLARSLHPARRWQPGQGVLECEALISLGRLEQARELLAALAESGEPDSEWYLACSNLALAEGKEDEQRLSQINVILARYKLQPLMLRDKYQPLTLANLSGGECCVDTINESCPLVSVLVPCYRSAATVETAIRSLLAQSWQALEILPVDDASDDTTWQVLNRLAAEDSRVRPLQHKHNQGAYAARLTALAEARGELITVHDADDWSHPQKLALQVNALLAAPRAQACISSLCRVSEEFAVRLIGATPGKGYLRENESSLMFRRSLINEIGAWDRVRAGGDTEFIWRIRAAFGKNAIVAVKPNIPLSFALQHSASLTRTGPTHVRTIHYGSRRIYREAQVWWHRTAGKPAFRTLPCEVGQRPFFAPSQLLKKRRCRSSVIG</sequence>
<keyword evidence="3" id="KW-1185">Reference proteome</keyword>
<dbReference type="CDD" id="cd00761">
    <property type="entry name" value="Glyco_tranf_GTA_type"/>
    <property type="match status" value="1"/>
</dbReference>
<dbReference type="EMBL" id="JABFHI010000002">
    <property type="protein sequence ID" value="NOG31631.1"/>
    <property type="molecule type" value="Genomic_DNA"/>
</dbReference>
<dbReference type="GO" id="GO:0016740">
    <property type="term" value="F:transferase activity"/>
    <property type="evidence" value="ECO:0007669"/>
    <property type="project" value="UniProtKB-KW"/>
</dbReference>
<dbReference type="Gene3D" id="3.90.550.10">
    <property type="entry name" value="Spore Coat Polysaccharide Biosynthesis Protein SpsA, Chain A"/>
    <property type="match status" value="1"/>
</dbReference>
<gene>
    <name evidence="2" type="ORF">HLB35_07345</name>
</gene>
<reference evidence="2 3" key="2">
    <citation type="submission" date="2020-06" db="EMBL/GenBank/DDBJ databases">
        <title>Halomonas songnenensis sp. nov., a moderately halophilic bacterium isolated from saline and alkaline soils.</title>
        <authorList>
            <person name="Jiang J."/>
            <person name="Pan Y."/>
        </authorList>
    </citation>
    <scope>NUCLEOTIDE SEQUENCE [LARGE SCALE GENOMIC DNA]</scope>
    <source>
        <strain evidence="2 3">TBZ9</strain>
    </source>
</reference>
<dbReference type="InterPro" id="IPR029044">
    <property type="entry name" value="Nucleotide-diphossugar_trans"/>
</dbReference>
<evidence type="ECO:0000259" key="1">
    <source>
        <dbReference type="Pfam" id="PF00535"/>
    </source>
</evidence>
<evidence type="ECO:0000313" key="2">
    <source>
        <dbReference type="EMBL" id="NOG31631.1"/>
    </source>
</evidence>
<dbReference type="Pfam" id="PF00535">
    <property type="entry name" value="Glycos_transf_2"/>
    <property type="match status" value="1"/>
</dbReference>
<feature type="domain" description="Glycosyltransferase 2-like" evidence="1">
    <location>
        <begin position="251"/>
        <end position="372"/>
    </location>
</feature>
<proteinExistence type="predicted"/>
<dbReference type="InterPro" id="IPR001173">
    <property type="entry name" value="Glyco_trans_2-like"/>
</dbReference>
<reference evidence="2 3" key="1">
    <citation type="submission" date="2020-05" db="EMBL/GenBank/DDBJ databases">
        <authorList>
            <person name="Ruan W."/>
            <person name="Jeon C.O."/>
            <person name="Chun B.H."/>
        </authorList>
    </citation>
    <scope>NUCLEOTIDE SEQUENCE [LARGE SCALE GENOMIC DNA]</scope>
    <source>
        <strain evidence="2 3">TBZ9</strain>
    </source>
</reference>